<feature type="non-terminal residue" evidence="2">
    <location>
        <position position="324"/>
    </location>
</feature>
<protein>
    <submittedName>
        <fullName evidence="2">CvpA family protein</fullName>
    </submittedName>
</protein>
<evidence type="ECO:0000313" key="2">
    <source>
        <dbReference type="EMBL" id="HIZ08325.1"/>
    </source>
</evidence>
<name>A0A9D2D4K9_9FIRM</name>
<accession>A0A9D2D4K9</accession>
<keyword evidence="1" id="KW-0812">Transmembrane</keyword>
<keyword evidence="1" id="KW-0472">Membrane</keyword>
<gene>
    <name evidence="2" type="ORF">IAA08_10385</name>
</gene>
<organism evidence="2 3">
    <name type="scientific">Candidatus Eubacterium avistercoris</name>
    <dbReference type="NCBI Taxonomy" id="2838567"/>
    <lineage>
        <taxon>Bacteria</taxon>
        <taxon>Bacillati</taxon>
        <taxon>Bacillota</taxon>
        <taxon>Clostridia</taxon>
        <taxon>Eubacteriales</taxon>
        <taxon>Eubacteriaceae</taxon>
        <taxon>Eubacterium</taxon>
    </lineage>
</organism>
<feature type="transmembrane region" description="Helical" evidence="1">
    <location>
        <begin position="7"/>
        <end position="26"/>
    </location>
</feature>
<evidence type="ECO:0000313" key="3">
    <source>
        <dbReference type="Proteomes" id="UP000824024"/>
    </source>
</evidence>
<reference evidence="2" key="2">
    <citation type="submission" date="2021-04" db="EMBL/GenBank/DDBJ databases">
        <authorList>
            <person name="Gilroy R."/>
        </authorList>
    </citation>
    <scope>NUCLEOTIDE SEQUENCE</scope>
    <source>
        <strain evidence="2">CHK192-9172</strain>
    </source>
</reference>
<sequence length="324" mass="36963">MKSKRLLKKIIFIVALAAAAFLYYYIQLPAINIHSQGFWGFLILLAAVLVAVLRVLPLFRRAREYGETSDLKNDKPFRIGILAVGALVVIFIVGSILSSTVVNAKKYQKLLTVEDGDFTADIQEMDIHSVPMLDKDSATILGNRKMGSLADMVSQFEVAEDYTQINLNDVPVRVSPLKYAGFIKWFTNQSEGIPGYMQIDMTTQNTELVRLDQPIKYSKGEYFNRNIYRHLRFKYPTYIFDNINFEIDDEGTPWWICPVKKYTIGLFGGQTIGRVVLCNAQTGECQDLAVEEVPQWVDKVYSAELLTRFYDYYGTLKHGWLNSV</sequence>
<comment type="caution">
    <text evidence="2">The sequence shown here is derived from an EMBL/GenBank/DDBJ whole genome shotgun (WGS) entry which is preliminary data.</text>
</comment>
<dbReference type="EMBL" id="DXCH01000281">
    <property type="protein sequence ID" value="HIZ08325.1"/>
    <property type="molecule type" value="Genomic_DNA"/>
</dbReference>
<keyword evidence="1" id="KW-1133">Transmembrane helix</keyword>
<proteinExistence type="predicted"/>
<feature type="transmembrane region" description="Helical" evidence="1">
    <location>
        <begin position="38"/>
        <end position="56"/>
    </location>
</feature>
<feature type="transmembrane region" description="Helical" evidence="1">
    <location>
        <begin position="77"/>
        <end position="97"/>
    </location>
</feature>
<dbReference type="Proteomes" id="UP000824024">
    <property type="component" value="Unassembled WGS sequence"/>
</dbReference>
<evidence type="ECO:0000256" key="1">
    <source>
        <dbReference type="SAM" id="Phobius"/>
    </source>
</evidence>
<dbReference type="AlphaFoldDB" id="A0A9D2D4K9"/>
<reference evidence="2" key="1">
    <citation type="journal article" date="2021" name="PeerJ">
        <title>Extensive microbial diversity within the chicken gut microbiome revealed by metagenomics and culture.</title>
        <authorList>
            <person name="Gilroy R."/>
            <person name="Ravi A."/>
            <person name="Getino M."/>
            <person name="Pursley I."/>
            <person name="Horton D.L."/>
            <person name="Alikhan N.F."/>
            <person name="Baker D."/>
            <person name="Gharbi K."/>
            <person name="Hall N."/>
            <person name="Watson M."/>
            <person name="Adriaenssens E.M."/>
            <person name="Foster-Nyarko E."/>
            <person name="Jarju S."/>
            <person name="Secka A."/>
            <person name="Antonio M."/>
            <person name="Oren A."/>
            <person name="Chaudhuri R.R."/>
            <person name="La Ragione R."/>
            <person name="Hildebrand F."/>
            <person name="Pallen M.J."/>
        </authorList>
    </citation>
    <scope>NUCLEOTIDE SEQUENCE</scope>
    <source>
        <strain evidence="2">CHK192-9172</strain>
    </source>
</reference>